<accession>A6WZ54</accession>
<gene>
    <name evidence="1" type="ordered locus">Oant_1542</name>
</gene>
<proteinExistence type="predicted"/>
<sequence>MAKKAKMDTASATAAKGGVAPEDLKRVIAEIGRQKKHASEYAGLAGKATQNAVEQYGLEKNALTFSRRLSDMEDGKRQAIIRSSIEYWSKLGFFAQLDAFSDLIELMRAIVAEADGNDGKGKTDAVIAELVH</sequence>
<dbReference type="PATRIC" id="fig|439375.7.peg.1618"/>
<dbReference type="STRING" id="439375.Oant_1542"/>
<protein>
    <submittedName>
        <fullName evidence="1">Uncharacterized protein</fullName>
    </submittedName>
</protein>
<dbReference type="HOGENOM" id="CLU_1914908_0_0_5"/>
<evidence type="ECO:0000313" key="2">
    <source>
        <dbReference type="Proteomes" id="UP000002301"/>
    </source>
</evidence>
<organism evidence="1 2">
    <name type="scientific">Brucella anthropi (strain ATCC 49188 / DSM 6882 / CCUG 24695 / JCM 21032 / LMG 3331 / NBRC 15819 / NCTC 12168 / Alc 37)</name>
    <name type="common">Ochrobactrum anthropi</name>
    <dbReference type="NCBI Taxonomy" id="439375"/>
    <lineage>
        <taxon>Bacteria</taxon>
        <taxon>Pseudomonadati</taxon>
        <taxon>Pseudomonadota</taxon>
        <taxon>Alphaproteobacteria</taxon>
        <taxon>Hyphomicrobiales</taxon>
        <taxon>Brucellaceae</taxon>
        <taxon>Brucella/Ochrobactrum group</taxon>
        <taxon>Brucella</taxon>
    </lineage>
</organism>
<dbReference type="EMBL" id="CP000758">
    <property type="protein sequence ID" value="ABS14258.1"/>
    <property type="molecule type" value="Genomic_DNA"/>
</dbReference>
<reference evidence="1 2" key="1">
    <citation type="journal article" date="2011" name="J. Bacteriol.">
        <title>Genome of Ochrobactrum anthropi ATCC 49188 T, a versatile opportunistic pathogen and symbiont of several eukaryotic hosts.</title>
        <authorList>
            <person name="Chain P.S."/>
            <person name="Lang D.M."/>
            <person name="Comerci D.J."/>
            <person name="Malfatti S.A."/>
            <person name="Vergez L.M."/>
            <person name="Shin M."/>
            <person name="Ugalde R.A."/>
            <person name="Garcia E."/>
            <person name="Tolmasky M.E."/>
        </authorList>
    </citation>
    <scope>NUCLEOTIDE SEQUENCE [LARGE SCALE GENOMIC DNA]</scope>
    <source>
        <strain evidence="2">ATCC 49188 / DSM 6882 / CCUG 24695 / JCM 21032 / LMG 3331 / NBRC 15819 / NCTC 12168 / Alc 37</strain>
    </source>
</reference>
<dbReference type="Proteomes" id="UP000002301">
    <property type="component" value="Chromosome 1"/>
</dbReference>
<dbReference type="AlphaFoldDB" id="A6WZ54"/>
<evidence type="ECO:0000313" key="1">
    <source>
        <dbReference type="EMBL" id="ABS14258.1"/>
    </source>
</evidence>
<name>A6WZ54_BRUA4</name>
<keyword evidence="2" id="KW-1185">Reference proteome</keyword>
<dbReference type="RefSeq" id="WP_012091596.1">
    <property type="nucleotide sequence ID" value="NC_009667.1"/>
</dbReference>
<dbReference type="KEGG" id="oan:Oant_1542"/>